<evidence type="ECO:0000256" key="2">
    <source>
        <dbReference type="ARBA" id="ARBA00004128"/>
    </source>
</evidence>
<protein>
    <recommendedName>
        <fullName evidence="5">Transmembrane protein 138</fullName>
    </recommendedName>
</protein>
<dbReference type="GO" id="GO:0030030">
    <property type="term" value="P:cell projection organization"/>
    <property type="evidence" value="ECO:0007669"/>
    <property type="project" value="UniProtKB-KW"/>
</dbReference>
<comment type="similarity">
    <text evidence="4">Belongs to the TMEM138 family.</text>
</comment>
<evidence type="ECO:0000256" key="11">
    <source>
        <dbReference type="ARBA" id="ARBA00023136"/>
    </source>
</evidence>
<evidence type="ECO:0000256" key="14">
    <source>
        <dbReference type="SAM" id="Phobius"/>
    </source>
</evidence>
<keyword evidence="9 14" id="KW-1133">Transmembrane helix</keyword>
<evidence type="ECO:0000256" key="10">
    <source>
        <dbReference type="ARBA" id="ARBA00023069"/>
    </source>
</evidence>
<evidence type="ECO:0000256" key="13">
    <source>
        <dbReference type="ARBA" id="ARBA00023273"/>
    </source>
</evidence>
<evidence type="ECO:0000256" key="3">
    <source>
        <dbReference type="ARBA" id="ARBA00004138"/>
    </source>
</evidence>
<evidence type="ECO:0000256" key="7">
    <source>
        <dbReference type="ARBA" id="ARBA00022692"/>
    </source>
</evidence>
<reference evidence="15 16" key="1">
    <citation type="submission" date="2018-11" db="EMBL/GenBank/DDBJ databases">
        <authorList>
            <consortium name="Pathogen Informatics"/>
        </authorList>
    </citation>
    <scope>NUCLEOTIDE SEQUENCE [LARGE SCALE GENOMIC DNA]</scope>
</reference>
<accession>A0A3P7DV09</accession>
<proteinExistence type="inferred from homology"/>
<keyword evidence="7 14" id="KW-0812">Transmembrane</keyword>
<keyword evidence="6" id="KW-0926">Vacuole</keyword>
<evidence type="ECO:0000256" key="4">
    <source>
        <dbReference type="ARBA" id="ARBA00010572"/>
    </source>
</evidence>
<dbReference type="PANTHER" id="PTHR13306">
    <property type="entry name" value="TRANSMEMBRANE PROTEIN 138"/>
    <property type="match status" value="1"/>
</dbReference>
<dbReference type="FunCoup" id="A0A3P7DV09">
    <property type="interactions" value="919"/>
</dbReference>
<evidence type="ECO:0000256" key="5">
    <source>
        <dbReference type="ARBA" id="ARBA00014515"/>
    </source>
</evidence>
<dbReference type="Pfam" id="PF14935">
    <property type="entry name" value="TMEM138"/>
    <property type="match status" value="1"/>
</dbReference>
<dbReference type="PANTHER" id="PTHR13306:SF6">
    <property type="entry name" value="TRANSMEMBRANE PROTEIN 138"/>
    <property type="match status" value="1"/>
</dbReference>
<evidence type="ECO:0000256" key="9">
    <source>
        <dbReference type="ARBA" id="ARBA00022989"/>
    </source>
</evidence>
<evidence type="ECO:0000256" key="8">
    <source>
        <dbReference type="ARBA" id="ARBA00022794"/>
    </source>
</evidence>
<feature type="transmembrane region" description="Helical" evidence="14">
    <location>
        <begin position="41"/>
        <end position="64"/>
    </location>
</feature>
<keyword evidence="8" id="KW-0970">Cilium biogenesis/degradation</keyword>
<keyword evidence="10" id="KW-0969">Cilium</keyword>
<evidence type="ECO:0000256" key="1">
    <source>
        <dbReference type="ARBA" id="ARBA00003709"/>
    </source>
</evidence>
<feature type="transmembrane region" description="Helical" evidence="14">
    <location>
        <begin position="76"/>
        <end position="96"/>
    </location>
</feature>
<keyword evidence="12" id="KW-0325">Glycoprotein</keyword>
<sequence length="231" mass="27260">MANKYGILLLVQICMMLLDLTFNILDILITTDNTVQLMLHLLQDALIVLSIIIILIAFSSTFVFQAGLITLLLKKFASTIILSLIYLALSALLHFYDMRQRWTTTYQNKWSMIFFTLYILQRIKPYYCYQIRNIIMIQNGFVNKYVKKINSIELCIKDRQKTERHYFQKCLTISLRSILTHYLEISGNKLSKSIQEFQIEHEKFDLMIQISNFLSNEKCTEREHYLIDSNG</sequence>
<keyword evidence="13" id="KW-0966">Cell projection</keyword>
<comment type="function">
    <text evidence="1">Required for ciliogenesis.</text>
</comment>
<name>A0A3P7DV09_WUCBA</name>
<gene>
    <name evidence="15" type="ORF">WBA_LOCUS4202</name>
</gene>
<evidence type="ECO:0000313" key="16">
    <source>
        <dbReference type="Proteomes" id="UP000270924"/>
    </source>
</evidence>
<organism evidence="15 16">
    <name type="scientific">Wuchereria bancrofti</name>
    <dbReference type="NCBI Taxonomy" id="6293"/>
    <lineage>
        <taxon>Eukaryota</taxon>
        <taxon>Metazoa</taxon>
        <taxon>Ecdysozoa</taxon>
        <taxon>Nematoda</taxon>
        <taxon>Chromadorea</taxon>
        <taxon>Rhabditida</taxon>
        <taxon>Spirurina</taxon>
        <taxon>Spiruromorpha</taxon>
        <taxon>Filarioidea</taxon>
        <taxon>Onchocercidae</taxon>
        <taxon>Wuchereria</taxon>
    </lineage>
</organism>
<dbReference type="AlphaFoldDB" id="A0A3P7DV09"/>
<dbReference type="OrthoDB" id="189688at2759"/>
<dbReference type="InterPro" id="IPR024133">
    <property type="entry name" value="TM_138"/>
</dbReference>
<dbReference type="OMA" id="MCATLDP"/>
<evidence type="ECO:0000256" key="12">
    <source>
        <dbReference type="ARBA" id="ARBA00023180"/>
    </source>
</evidence>
<comment type="subcellular location">
    <subcellularLocation>
        <location evidence="3">Cell projection</location>
        <location evidence="3">Cilium</location>
    </subcellularLocation>
    <subcellularLocation>
        <location evidence="2">Vacuole membrane</location>
        <topology evidence="2">Multi-pass membrane protein</topology>
    </subcellularLocation>
</comment>
<dbReference type="GO" id="GO:0005774">
    <property type="term" value="C:vacuolar membrane"/>
    <property type="evidence" value="ECO:0007669"/>
    <property type="project" value="UniProtKB-SubCell"/>
</dbReference>
<evidence type="ECO:0000313" key="15">
    <source>
        <dbReference type="EMBL" id="VDM10816.1"/>
    </source>
</evidence>
<dbReference type="InParanoid" id="A0A3P7DV09"/>
<dbReference type="GO" id="GO:0005929">
    <property type="term" value="C:cilium"/>
    <property type="evidence" value="ECO:0007669"/>
    <property type="project" value="UniProtKB-SubCell"/>
</dbReference>
<feature type="transmembrane region" description="Helical" evidence="14">
    <location>
        <begin position="6"/>
        <end position="29"/>
    </location>
</feature>
<keyword evidence="11 14" id="KW-0472">Membrane</keyword>
<keyword evidence="16" id="KW-1185">Reference proteome</keyword>
<dbReference type="EMBL" id="UYWW01001656">
    <property type="protein sequence ID" value="VDM10816.1"/>
    <property type="molecule type" value="Genomic_DNA"/>
</dbReference>
<evidence type="ECO:0000256" key="6">
    <source>
        <dbReference type="ARBA" id="ARBA00022554"/>
    </source>
</evidence>
<dbReference type="Proteomes" id="UP000270924">
    <property type="component" value="Unassembled WGS sequence"/>
</dbReference>